<keyword evidence="2" id="KW-0812">Transmembrane</keyword>
<evidence type="ECO:0000256" key="1">
    <source>
        <dbReference type="SAM" id="MobiDB-lite"/>
    </source>
</evidence>
<keyword evidence="2" id="KW-0472">Membrane</keyword>
<organism evidence="3">
    <name type="scientific">hydrothermal vent metagenome</name>
    <dbReference type="NCBI Taxonomy" id="652676"/>
    <lineage>
        <taxon>unclassified sequences</taxon>
        <taxon>metagenomes</taxon>
        <taxon>ecological metagenomes</taxon>
    </lineage>
</organism>
<proteinExistence type="predicted"/>
<protein>
    <submittedName>
        <fullName evidence="3">Uncharacterized protein</fullName>
    </submittedName>
</protein>
<feature type="transmembrane region" description="Helical" evidence="2">
    <location>
        <begin position="23"/>
        <end position="44"/>
    </location>
</feature>
<sequence>MAPDSPELPWTTTKQPTAPRTPLFAAATAFAAVLLIIGVTTLVLTQSGTGEAPITAQAPGATSQTTPPTTGVLSGDLTDSEAAMIWRDAVDRALDEAGWSNRVTFASSSITPLADGGNVVASIRNDAGELLLVVAFRGFRPGEYSTDPTWQRTLTGTDEPGDVTDDGTFFVPESSEFPWVMVITDKGALTIKVEGAALAYEPTDRKLMRTMAASLIPAISDITTLTDGVQANVSTTTIVSPIAGLAPLSALPMLGIDLPGWNLIRADESDTPEDGGARFSTYGLVDESSGYTVMTANLAVRGFQTGSIYEIEAIQKWVDSADYELVTIRGHEARMFITGGGYYVVWRESDDAHVTLSFIAPAQAINNPADQALALAAAVIDLTEDRWNSMLSLDERTVITSPPTT</sequence>
<reference evidence="3" key="1">
    <citation type="submission" date="2018-06" db="EMBL/GenBank/DDBJ databases">
        <authorList>
            <person name="Zhirakovskaya E."/>
        </authorList>
    </citation>
    <scope>NUCLEOTIDE SEQUENCE</scope>
</reference>
<accession>A0A3B0T4Q2</accession>
<gene>
    <name evidence="3" type="ORF">MNBD_ACTINO02-1553</name>
</gene>
<feature type="compositionally biased region" description="Polar residues" evidence="1">
    <location>
        <begin position="60"/>
        <end position="72"/>
    </location>
</feature>
<evidence type="ECO:0000313" key="3">
    <source>
        <dbReference type="EMBL" id="VAW09392.1"/>
    </source>
</evidence>
<evidence type="ECO:0000256" key="2">
    <source>
        <dbReference type="SAM" id="Phobius"/>
    </source>
</evidence>
<dbReference type="EMBL" id="UOEK01000570">
    <property type="protein sequence ID" value="VAW09392.1"/>
    <property type="molecule type" value="Genomic_DNA"/>
</dbReference>
<dbReference type="AlphaFoldDB" id="A0A3B0T4Q2"/>
<feature type="non-terminal residue" evidence="3">
    <location>
        <position position="405"/>
    </location>
</feature>
<feature type="region of interest" description="Disordered" evidence="1">
    <location>
        <begin position="52"/>
        <end position="75"/>
    </location>
</feature>
<keyword evidence="2" id="KW-1133">Transmembrane helix</keyword>
<name>A0A3B0T4Q2_9ZZZZ</name>